<organism evidence="1 2">
    <name type="scientific">Paracoccus hibiscisoli</name>
    <dbReference type="NCBI Taxonomy" id="2023261"/>
    <lineage>
        <taxon>Bacteria</taxon>
        <taxon>Pseudomonadati</taxon>
        <taxon>Pseudomonadota</taxon>
        <taxon>Alphaproteobacteria</taxon>
        <taxon>Rhodobacterales</taxon>
        <taxon>Paracoccaceae</taxon>
        <taxon>Paracoccus</taxon>
    </lineage>
</organism>
<dbReference type="OrthoDB" id="8480424at2"/>
<sequence>MIVAIAQAKKAYASSQRAKAAMATVQLSAVAERLKTAQEHIRDVSPDKVSLRGYKFAPKVDLIRQEFDTALSALPKLGVGSRGREILVTAQGHLNSYHSSLPVDPDSSDWQNLQITVQDAISELKSIAISTGEQQ</sequence>
<keyword evidence="2" id="KW-1185">Reference proteome</keyword>
<dbReference type="EMBL" id="SUNH01000035">
    <property type="protein sequence ID" value="TJZ80514.1"/>
    <property type="molecule type" value="Genomic_DNA"/>
</dbReference>
<comment type="caution">
    <text evidence="1">The sequence shown here is derived from an EMBL/GenBank/DDBJ whole genome shotgun (WGS) entry which is preliminary data.</text>
</comment>
<evidence type="ECO:0000313" key="1">
    <source>
        <dbReference type="EMBL" id="TJZ80514.1"/>
    </source>
</evidence>
<name>A0A4U0QWR3_9RHOB</name>
<reference evidence="1 2" key="1">
    <citation type="submission" date="2019-04" db="EMBL/GenBank/DDBJ databases">
        <authorList>
            <person name="Li J."/>
        </authorList>
    </citation>
    <scope>NUCLEOTIDE SEQUENCE [LARGE SCALE GENOMIC DNA]</scope>
    <source>
        <strain evidence="1 2">CCTCC AB2016182</strain>
    </source>
</reference>
<dbReference type="AlphaFoldDB" id="A0A4U0QWR3"/>
<proteinExistence type="predicted"/>
<accession>A0A4U0QWR3</accession>
<evidence type="ECO:0000313" key="2">
    <source>
        <dbReference type="Proteomes" id="UP000306223"/>
    </source>
</evidence>
<protein>
    <submittedName>
        <fullName evidence="1">Uncharacterized protein</fullName>
    </submittedName>
</protein>
<gene>
    <name evidence="1" type="ORF">FA740_17250</name>
</gene>
<dbReference type="RefSeq" id="WP_136858049.1">
    <property type="nucleotide sequence ID" value="NZ_SUNH01000035.1"/>
</dbReference>
<dbReference type="Proteomes" id="UP000306223">
    <property type="component" value="Unassembled WGS sequence"/>
</dbReference>